<evidence type="ECO:0000256" key="2">
    <source>
        <dbReference type="ARBA" id="ARBA00005194"/>
    </source>
</evidence>
<evidence type="ECO:0000256" key="1">
    <source>
        <dbReference type="ARBA" id="ARBA00003761"/>
    </source>
</evidence>
<gene>
    <name evidence="11" type="primary">accB</name>
    <name evidence="11" type="ORF">PS854_04881</name>
</gene>
<dbReference type="InterPro" id="IPR011053">
    <property type="entry name" value="Single_hybrid_motif"/>
</dbReference>
<evidence type="ECO:0000313" key="11">
    <source>
        <dbReference type="EMBL" id="VVP42204.1"/>
    </source>
</evidence>
<dbReference type="PROSITE" id="PS00188">
    <property type="entry name" value="BIOTIN"/>
    <property type="match status" value="1"/>
</dbReference>
<dbReference type="InterPro" id="IPR001882">
    <property type="entry name" value="Biotin_BS"/>
</dbReference>
<dbReference type="UniPathway" id="UPA00094"/>
<dbReference type="PRINTS" id="PR01071">
    <property type="entry name" value="ACOABIOTINCC"/>
</dbReference>
<keyword evidence="4 9" id="KW-0444">Lipid biosynthesis</keyword>
<evidence type="ECO:0000256" key="9">
    <source>
        <dbReference type="RuleBase" id="RU364072"/>
    </source>
</evidence>
<dbReference type="PROSITE" id="PS50968">
    <property type="entry name" value="BIOTINYL_LIPOYL"/>
    <property type="match status" value="1"/>
</dbReference>
<dbReference type="CDD" id="cd06850">
    <property type="entry name" value="biotinyl_domain"/>
    <property type="match status" value="1"/>
</dbReference>
<dbReference type="FunFam" id="2.40.50.100:FF:000003">
    <property type="entry name" value="Acetyl-CoA carboxylase biotin carboxyl carrier protein"/>
    <property type="match status" value="1"/>
</dbReference>
<keyword evidence="5 9" id="KW-0276">Fatty acid metabolism</keyword>
<keyword evidence="7 9" id="KW-0275">Fatty acid biosynthesis</keyword>
<sequence length="154" mass="16304">MDIRKVKKLIELLEESGIDELEIKEGEESVRISRHSKTPAQQYYAPAPMPAPAAAPAAAAAPVAAAAPAAPAAPALNGTVARSPMVGTFYRKSSPTSPSFVEVGQTVKKGDTLCIVEAMKMMNHIEAETSGVIESILVEDGQPVEYDQPLFTIV</sequence>
<evidence type="ECO:0000259" key="10">
    <source>
        <dbReference type="PROSITE" id="PS50968"/>
    </source>
</evidence>
<comment type="function">
    <text evidence="1 9">This protein is a component of the acetyl coenzyme A carboxylase complex; first, biotin carboxylase catalyzes the carboxylation of the carrier protein and then the transcarboxylase transfers the carboxyl group to form malonyl-CoA.</text>
</comment>
<proteinExistence type="predicted"/>
<dbReference type="InterPro" id="IPR001249">
    <property type="entry name" value="AcCoA_biotinCC"/>
</dbReference>
<evidence type="ECO:0000256" key="3">
    <source>
        <dbReference type="ARBA" id="ARBA00017562"/>
    </source>
</evidence>
<evidence type="ECO:0000313" key="12">
    <source>
        <dbReference type="Proteomes" id="UP000327111"/>
    </source>
</evidence>
<keyword evidence="6 9" id="KW-0443">Lipid metabolism</keyword>
<reference evidence="11 12" key="1">
    <citation type="submission" date="2019-09" db="EMBL/GenBank/DDBJ databases">
        <authorList>
            <person name="Chandra G."/>
            <person name="Truman W A."/>
        </authorList>
    </citation>
    <scope>NUCLEOTIDE SEQUENCE [LARGE SCALE GENOMIC DNA]</scope>
    <source>
        <strain evidence="11">PS854</strain>
    </source>
</reference>
<dbReference type="GO" id="GO:0003989">
    <property type="term" value="F:acetyl-CoA carboxylase activity"/>
    <property type="evidence" value="ECO:0007669"/>
    <property type="project" value="InterPro"/>
</dbReference>
<dbReference type="Pfam" id="PF00364">
    <property type="entry name" value="Biotin_lipoyl"/>
    <property type="match status" value="1"/>
</dbReference>
<evidence type="ECO:0000256" key="6">
    <source>
        <dbReference type="ARBA" id="ARBA00023098"/>
    </source>
</evidence>
<dbReference type="PANTHER" id="PTHR45266:SF3">
    <property type="entry name" value="OXALOACETATE DECARBOXYLASE ALPHA CHAIN"/>
    <property type="match status" value="1"/>
</dbReference>
<dbReference type="InterPro" id="IPR050709">
    <property type="entry name" value="Biotin_Carboxyl_Carrier/Decarb"/>
</dbReference>
<evidence type="ECO:0000256" key="5">
    <source>
        <dbReference type="ARBA" id="ARBA00022832"/>
    </source>
</evidence>
<dbReference type="Proteomes" id="UP000327111">
    <property type="component" value="Unassembled WGS sequence"/>
</dbReference>
<name>A0A5E7NXR0_PSEFL</name>
<evidence type="ECO:0000256" key="7">
    <source>
        <dbReference type="ARBA" id="ARBA00023160"/>
    </source>
</evidence>
<dbReference type="Gene3D" id="2.40.50.100">
    <property type="match status" value="1"/>
</dbReference>
<dbReference type="AlphaFoldDB" id="A0A5E7NXR0"/>
<keyword evidence="8 9" id="KW-0092">Biotin</keyword>
<dbReference type="PANTHER" id="PTHR45266">
    <property type="entry name" value="OXALOACETATE DECARBOXYLASE ALPHA CHAIN"/>
    <property type="match status" value="1"/>
</dbReference>
<dbReference type="GO" id="GO:0009317">
    <property type="term" value="C:acetyl-CoA carboxylase complex"/>
    <property type="evidence" value="ECO:0007669"/>
    <property type="project" value="InterPro"/>
</dbReference>
<feature type="domain" description="Lipoyl-binding" evidence="10">
    <location>
        <begin position="78"/>
        <end position="154"/>
    </location>
</feature>
<comment type="pathway">
    <text evidence="2 9">Lipid metabolism; fatty acid biosynthesis.</text>
</comment>
<evidence type="ECO:0000256" key="4">
    <source>
        <dbReference type="ARBA" id="ARBA00022516"/>
    </source>
</evidence>
<dbReference type="RefSeq" id="WP_150735708.1">
    <property type="nucleotide sequence ID" value="NZ_CABVIF010000012.1"/>
</dbReference>
<evidence type="ECO:0000256" key="8">
    <source>
        <dbReference type="ARBA" id="ARBA00023267"/>
    </source>
</evidence>
<dbReference type="NCBIfam" id="TIGR00531">
    <property type="entry name" value="BCCP"/>
    <property type="match status" value="1"/>
</dbReference>
<organism evidence="11 12">
    <name type="scientific">Pseudomonas fluorescens</name>
    <dbReference type="NCBI Taxonomy" id="294"/>
    <lineage>
        <taxon>Bacteria</taxon>
        <taxon>Pseudomonadati</taxon>
        <taxon>Pseudomonadota</taxon>
        <taxon>Gammaproteobacteria</taxon>
        <taxon>Pseudomonadales</taxon>
        <taxon>Pseudomonadaceae</taxon>
        <taxon>Pseudomonas</taxon>
    </lineage>
</organism>
<dbReference type="GO" id="GO:0006633">
    <property type="term" value="P:fatty acid biosynthetic process"/>
    <property type="evidence" value="ECO:0007669"/>
    <property type="project" value="UniProtKB-UniPathway"/>
</dbReference>
<protein>
    <recommendedName>
        <fullName evidence="3 9">Biotin carboxyl carrier protein of acetyl-CoA carboxylase</fullName>
    </recommendedName>
</protein>
<accession>A0A5E7NXR0</accession>
<dbReference type="SUPFAM" id="SSF51230">
    <property type="entry name" value="Single hybrid motif"/>
    <property type="match status" value="1"/>
</dbReference>
<dbReference type="InterPro" id="IPR000089">
    <property type="entry name" value="Biotin_lipoyl"/>
</dbReference>
<dbReference type="EMBL" id="CABVIF010000012">
    <property type="protein sequence ID" value="VVP42204.1"/>
    <property type="molecule type" value="Genomic_DNA"/>
</dbReference>